<name>A0A9P0HVA8_NEZVI</name>
<dbReference type="EMBL" id="CAKMRH010000021">
    <property type="protein sequence ID" value="CAH1408440.1"/>
    <property type="molecule type" value="Genomic_DNA"/>
</dbReference>
<accession>A0A9P0HVA8</accession>
<dbReference type="Proteomes" id="UP001152798">
    <property type="component" value="Unassembled WGS sequence"/>
</dbReference>
<comment type="caution">
    <text evidence="1">The sequence shown here is derived from an EMBL/GenBank/DDBJ whole genome shotgun (WGS) entry which is preliminary data.</text>
</comment>
<gene>
    <name evidence="1" type="ORF">NEZAVI_LOCUS15965</name>
</gene>
<organism evidence="1 2">
    <name type="scientific">Nezara viridula</name>
    <name type="common">Southern green stink bug</name>
    <name type="synonym">Cimex viridulus</name>
    <dbReference type="NCBI Taxonomy" id="85310"/>
    <lineage>
        <taxon>Eukaryota</taxon>
        <taxon>Metazoa</taxon>
        <taxon>Ecdysozoa</taxon>
        <taxon>Arthropoda</taxon>
        <taxon>Hexapoda</taxon>
        <taxon>Insecta</taxon>
        <taxon>Pterygota</taxon>
        <taxon>Neoptera</taxon>
        <taxon>Paraneoptera</taxon>
        <taxon>Hemiptera</taxon>
        <taxon>Heteroptera</taxon>
        <taxon>Panheteroptera</taxon>
        <taxon>Pentatomomorpha</taxon>
        <taxon>Pentatomoidea</taxon>
        <taxon>Pentatomidae</taxon>
        <taxon>Pentatominae</taxon>
        <taxon>Nezara</taxon>
    </lineage>
</organism>
<proteinExistence type="predicted"/>
<evidence type="ECO:0000313" key="1">
    <source>
        <dbReference type="EMBL" id="CAH1408440.1"/>
    </source>
</evidence>
<evidence type="ECO:0000313" key="2">
    <source>
        <dbReference type="Proteomes" id="UP001152798"/>
    </source>
</evidence>
<dbReference type="AlphaFoldDB" id="A0A9P0HVA8"/>
<sequence length="362" mass="41735">MLIFLQKEVDILNQLWDEDYENWNLHLKNYVFLLEQNLKESNNEENINQVIKSALLDPAVSNTDIIYLHKIAQIEDPVFSMVLKLLNPSNPEVLDKWKKQFSDDSEMIENNNSHTYHENIPEKDKDLPCSLDDYWMDTLFNAFEDQFPHEVLRDGLSSIQNCLSFIPQLILKISNFNQIVIIHKYLQGLNGSVEYDQSSFGTALLKSLSNVESTFKYALAEDILSSNNMPIEDINDMINGDKTFSDKLFVSWLCFHYDSSDIHSFGRSLLENEDDQVEDKLLSLPPIVLGKMIPFILETDVYQRLIVKYYDKVADDIVESCVKALEEKCMKFEASTLSLILNQTPKGLISFDTTFSYSSLSS</sequence>
<dbReference type="OrthoDB" id="19988at2759"/>
<protein>
    <submittedName>
        <fullName evidence="1">Uncharacterized protein</fullName>
    </submittedName>
</protein>
<reference evidence="1" key="1">
    <citation type="submission" date="2022-01" db="EMBL/GenBank/DDBJ databases">
        <authorList>
            <person name="King R."/>
        </authorList>
    </citation>
    <scope>NUCLEOTIDE SEQUENCE</scope>
</reference>
<keyword evidence="2" id="KW-1185">Reference proteome</keyword>